<sequence>MSKTNIVEYCFGQEVDRTAIAVLLSVAVFSVVYISSLYDTDIVPLLVNTTQGGVVVLLLLAAAYYYHENRGVLVAFLIVFAPIYAVFIRLVELGNIAPSPLREAVVEAVPLTLLFAVPITILSIGLALVYERFSTN</sequence>
<keyword evidence="1" id="KW-0812">Transmembrane</keyword>
<accession>A0A0U5H3G9</accession>
<feature type="transmembrane region" description="Helical" evidence="1">
    <location>
        <begin position="44"/>
        <end position="65"/>
    </location>
</feature>
<dbReference type="AlphaFoldDB" id="A0A0U5H3G9"/>
<feature type="transmembrane region" description="Helical" evidence="1">
    <location>
        <begin position="111"/>
        <end position="130"/>
    </location>
</feature>
<protein>
    <submittedName>
        <fullName evidence="2">Uncharacterized protein</fullName>
    </submittedName>
</protein>
<evidence type="ECO:0000256" key="1">
    <source>
        <dbReference type="SAM" id="Phobius"/>
    </source>
</evidence>
<evidence type="ECO:0000313" key="3">
    <source>
        <dbReference type="Proteomes" id="UP000066737"/>
    </source>
</evidence>
<keyword evidence="3" id="KW-1185">Reference proteome</keyword>
<name>A0A0U5H3G9_9EURY</name>
<keyword evidence="1" id="KW-1133">Transmembrane helix</keyword>
<gene>
    <name evidence="2" type="ORF">HHUB_2172</name>
</gene>
<reference evidence="3" key="1">
    <citation type="journal article" date="2016" name="Environ. Microbiol.">
        <title>The complete genome of a viable archaeum isolated from 123-million-year-old rock salt.</title>
        <authorList>
            <person name="Jaakkola S.T."/>
            <person name="Pfeiffer F."/>
            <person name="Ravantti J.J."/>
            <person name="Guo Q."/>
            <person name="Liu Y."/>
            <person name="Chen X."/>
            <person name="Ma H."/>
            <person name="Yang C."/>
            <person name="Oksanen H.M."/>
            <person name="Bamford D.H."/>
        </authorList>
    </citation>
    <scope>NUCLEOTIDE SEQUENCE</scope>
    <source>
        <strain evidence="3">JI20-1</strain>
    </source>
</reference>
<dbReference type="Proteomes" id="UP000066737">
    <property type="component" value="Chromosome I"/>
</dbReference>
<proteinExistence type="predicted"/>
<dbReference type="KEGG" id="hhb:Hhub_2172"/>
<organism evidence="2 3">
    <name type="scientific">Halobacterium hubeiense</name>
    <dbReference type="NCBI Taxonomy" id="1407499"/>
    <lineage>
        <taxon>Archaea</taxon>
        <taxon>Methanobacteriati</taxon>
        <taxon>Methanobacteriota</taxon>
        <taxon>Stenosarchaea group</taxon>
        <taxon>Halobacteria</taxon>
        <taxon>Halobacteriales</taxon>
        <taxon>Halobacteriaceae</taxon>
        <taxon>Halobacterium</taxon>
    </lineage>
</organism>
<keyword evidence="1" id="KW-0472">Membrane</keyword>
<dbReference type="EMBL" id="LN831302">
    <property type="protein sequence ID" value="CQH55044.1"/>
    <property type="molecule type" value="Genomic_DNA"/>
</dbReference>
<feature type="transmembrane region" description="Helical" evidence="1">
    <location>
        <begin position="20"/>
        <end position="38"/>
    </location>
</feature>
<evidence type="ECO:0000313" key="2">
    <source>
        <dbReference type="EMBL" id="CQH55044.1"/>
    </source>
</evidence>
<feature type="transmembrane region" description="Helical" evidence="1">
    <location>
        <begin position="72"/>
        <end position="91"/>
    </location>
</feature>